<dbReference type="InterPro" id="IPR001882">
    <property type="entry name" value="Biotin_BS"/>
</dbReference>
<dbReference type="PROSITE" id="PS00188">
    <property type="entry name" value="BIOTIN"/>
    <property type="match status" value="1"/>
</dbReference>
<evidence type="ECO:0000256" key="8">
    <source>
        <dbReference type="ARBA" id="ARBA00023267"/>
    </source>
</evidence>
<keyword evidence="12" id="KW-1185">Reference proteome</keyword>
<keyword evidence="8 9" id="KW-0092">Biotin</keyword>
<name>A0ABV2J0T2_9HYPH</name>
<keyword evidence="4 9" id="KW-0444">Lipid biosynthesis</keyword>
<dbReference type="RefSeq" id="WP_354556861.1">
    <property type="nucleotide sequence ID" value="NZ_JBEPMB010000003.1"/>
</dbReference>
<reference evidence="11 12" key="1">
    <citation type="submission" date="2024-06" db="EMBL/GenBank/DDBJ databases">
        <title>Genomic Encyclopedia of Type Strains, Phase IV (KMG-IV): sequencing the most valuable type-strain genomes for metagenomic binning, comparative biology and taxonomic classification.</title>
        <authorList>
            <person name="Goeker M."/>
        </authorList>
    </citation>
    <scope>NUCLEOTIDE SEQUENCE [LARGE SCALE GENOMIC DNA]</scope>
    <source>
        <strain evidence="11 12">DSM 29780</strain>
    </source>
</reference>
<evidence type="ECO:0000256" key="1">
    <source>
        <dbReference type="ARBA" id="ARBA00003761"/>
    </source>
</evidence>
<evidence type="ECO:0000256" key="2">
    <source>
        <dbReference type="ARBA" id="ARBA00005194"/>
    </source>
</evidence>
<evidence type="ECO:0000256" key="6">
    <source>
        <dbReference type="ARBA" id="ARBA00023098"/>
    </source>
</evidence>
<dbReference type="InterPro" id="IPR001249">
    <property type="entry name" value="AcCoA_biotinCC"/>
</dbReference>
<dbReference type="Pfam" id="PF00364">
    <property type="entry name" value="Biotin_lipoyl"/>
    <property type="match status" value="1"/>
</dbReference>
<dbReference type="Proteomes" id="UP001549047">
    <property type="component" value="Unassembled WGS sequence"/>
</dbReference>
<feature type="domain" description="Lipoyl-binding" evidence="10">
    <location>
        <begin position="63"/>
        <end position="141"/>
    </location>
</feature>
<gene>
    <name evidence="11" type="ORF">ABID16_002702</name>
</gene>
<accession>A0ABV2J0T2</accession>
<dbReference type="SUPFAM" id="SSF51230">
    <property type="entry name" value="Single hybrid motif"/>
    <property type="match status" value="1"/>
</dbReference>
<evidence type="ECO:0000256" key="3">
    <source>
        <dbReference type="ARBA" id="ARBA00017562"/>
    </source>
</evidence>
<dbReference type="PRINTS" id="PR01071">
    <property type="entry name" value="ACOABIOTINCC"/>
</dbReference>
<dbReference type="PANTHER" id="PTHR45266">
    <property type="entry name" value="OXALOACETATE DECARBOXYLASE ALPHA CHAIN"/>
    <property type="match status" value="1"/>
</dbReference>
<dbReference type="PROSITE" id="PS50968">
    <property type="entry name" value="BIOTINYL_LIPOYL"/>
    <property type="match status" value="1"/>
</dbReference>
<evidence type="ECO:0000256" key="4">
    <source>
        <dbReference type="ARBA" id="ARBA00022516"/>
    </source>
</evidence>
<protein>
    <recommendedName>
        <fullName evidence="3 9">Biotin carboxyl carrier protein of acetyl-CoA carboxylase</fullName>
    </recommendedName>
</protein>
<keyword evidence="6 9" id="KW-0443">Lipid metabolism</keyword>
<dbReference type="InterPro" id="IPR011053">
    <property type="entry name" value="Single_hybrid_motif"/>
</dbReference>
<keyword evidence="5 9" id="KW-0276">Fatty acid metabolism</keyword>
<evidence type="ECO:0000256" key="5">
    <source>
        <dbReference type="ARBA" id="ARBA00022832"/>
    </source>
</evidence>
<evidence type="ECO:0000259" key="10">
    <source>
        <dbReference type="PROSITE" id="PS50968"/>
    </source>
</evidence>
<keyword evidence="7 9" id="KW-0275">Fatty acid biosynthesis</keyword>
<evidence type="ECO:0000256" key="7">
    <source>
        <dbReference type="ARBA" id="ARBA00023160"/>
    </source>
</evidence>
<evidence type="ECO:0000313" key="11">
    <source>
        <dbReference type="EMBL" id="MET3614365.1"/>
    </source>
</evidence>
<proteinExistence type="predicted"/>
<dbReference type="CDD" id="cd06850">
    <property type="entry name" value="biotinyl_domain"/>
    <property type="match status" value="1"/>
</dbReference>
<comment type="function">
    <text evidence="1 9">This protein is a component of the acetyl coenzyme A carboxylase complex; first, biotin carboxylase catalyzes the carboxylation of the carrier protein and then the transcarboxylase transfers the carboxyl group to form malonyl-CoA.</text>
</comment>
<comment type="pathway">
    <text evidence="2 9">Lipid metabolism; fatty acid biosynthesis.</text>
</comment>
<dbReference type="EMBL" id="JBEPMB010000003">
    <property type="protein sequence ID" value="MET3614365.1"/>
    <property type="molecule type" value="Genomic_DNA"/>
</dbReference>
<dbReference type="InterPro" id="IPR000089">
    <property type="entry name" value="Biotin_lipoyl"/>
</dbReference>
<evidence type="ECO:0000256" key="9">
    <source>
        <dbReference type="RuleBase" id="RU364072"/>
    </source>
</evidence>
<organism evidence="11 12">
    <name type="scientific">Rhizobium aquaticum</name>
    <dbReference type="NCBI Taxonomy" id="1549636"/>
    <lineage>
        <taxon>Bacteria</taxon>
        <taxon>Pseudomonadati</taxon>
        <taxon>Pseudomonadota</taxon>
        <taxon>Alphaproteobacteria</taxon>
        <taxon>Hyphomicrobiales</taxon>
        <taxon>Rhizobiaceae</taxon>
        <taxon>Rhizobium/Agrobacterium group</taxon>
        <taxon>Rhizobium</taxon>
    </lineage>
</organism>
<evidence type="ECO:0000313" key="12">
    <source>
        <dbReference type="Proteomes" id="UP001549047"/>
    </source>
</evidence>
<sequence>MDIDFIERLIELAKKSGIAGLEYEANGETVRITLGDEETTGSAQRVAHVETKVAGHADEPPPPALHRLTSGMAGTFYRSPAPGAEPYVKPGDTIEEGQVLGLIEAMKMLTPIEADRAGRIQSIMVEDGAPVVRGMLLFEIGD</sequence>
<dbReference type="Gene3D" id="2.40.50.100">
    <property type="match status" value="1"/>
</dbReference>
<dbReference type="InterPro" id="IPR050709">
    <property type="entry name" value="Biotin_Carboxyl_Carrier/Decarb"/>
</dbReference>
<comment type="caution">
    <text evidence="11">The sequence shown here is derived from an EMBL/GenBank/DDBJ whole genome shotgun (WGS) entry which is preliminary data.</text>
</comment>
<dbReference type="PANTHER" id="PTHR45266:SF3">
    <property type="entry name" value="OXALOACETATE DECARBOXYLASE ALPHA CHAIN"/>
    <property type="match status" value="1"/>
</dbReference>